<dbReference type="Proteomes" id="UP000719942">
    <property type="component" value="Unassembled WGS sequence"/>
</dbReference>
<dbReference type="PANTHER" id="PTHR10000:SF8">
    <property type="entry name" value="HAD SUPERFAMILY HYDROLASE-LIKE, TYPE 3"/>
    <property type="match status" value="1"/>
</dbReference>
<protein>
    <submittedName>
        <fullName evidence="7">HAD-IIB family hydrolase</fullName>
    </submittedName>
</protein>
<name>A0ABS7DS63_9FIRM</name>
<feature type="transmembrane region" description="Helical" evidence="5">
    <location>
        <begin position="132"/>
        <end position="150"/>
    </location>
</feature>
<evidence type="ECO:0000313" key="8">
    <source>
        <dbReference type="Proteomes" id="UP000719942"/>
    </source>
</evidence>
<evidence type="ECO:0000256" key="2">
    <source>
        <dbReference type="ARBA" id="ARBA00022692"/>
    </source>
</evidence>
<evidence type="ECO:0000256" key="4">
    <source>
        <dbReference type="ARBA" id="ARBA00023136"/>
    </source>
</evidence>
<keyword evidence="8" id="KW-1185">Reference proteome</keyword>
<dbReference type="InterPro" id="IPR036412">
    <property type="entry name" value="HAD-like_sf"/>
</dbReference>
<dbReference type="NCBIfam" id="TIGR01484">
    <property type="entry name" value="HAD-SF-IIB"/>
    <property type="match status" value="1"/>
</dbReference>
<dbReference type="InterPro" id="IPR006379">
    <property type="entry name" value="HAD-SF_hydro_IIB"/>
</dbReference>
<dbReference type="Pfam" id="PF08282">
    <property type="entry name" value="Hydrolase_3"/>
    <property type="match status" value="1"/>
</dbReference>
<dbReference type="PANTHER" id="PTHR10000">
    <property type="entry name" value="PHOSPHOSERINE PHOSPHATASE"/>
    <property type="match status" value="1"/>
</dbReference>
<reference evidence="7 8" key="1">
    <citation type="submission" date="2021-03" db="EMBL/GenBank/DDBJ databases">
        <title>Caproiciproducens sp. nov. isolated from feces of cow.</title>
        <authorList>
            <person name="Choi J.-Y."/>
        </authorList>
    </citation>
    <scope>NUCLEOTIDE SEQUENCE [LARGE SCALE GENOMIC DNA]</scope>
    <source>
        <strain evidence="7 8">AGMB10547</strain>
    </source>
</reference>
<evidence type="ECO:0000256" key="1">
    <source>
        <dbReference type="ARBA" id="ARBA00004141"/>
    </source>
</evidence>
<organism evidence="7 8">
    <name type="scientific">Caproiciproducens faecalis</name>
    <dbReference type="NCBI Taxonomy" id="2820301"/>
    <lineage>
        <taxon>Bacteria</taxon>
        <taxon>Bacillati</taxon>
        <taxon>Bacillota</taxon>
        <taxon>Clostridia</taxon>
        <taxon>Eubacteriales</taxon>
        <taxon>Acutalibacteraceae</taxon>
        <taxon>Caproiciproducens</taxon>
    </lineage>
</organism>
<sequence>MRIIKSSVAVFLCFAIYLVRGDGIPFYSAIAAVLCMQPYVSNSRKVAINRIIGTFIGGIAGMLVMMVEKSFLPPDVPVLKYLLVSAAIIPLIYTTVLAKRTSASYITCVVFMSITVSHGQDASPYFFALNRIVDTLIGIFVSLGVNAFHLPRGKNGKLLFVSDLDGTLTDSGGQLSSFTRFKLNQLLQKGAMITVASKRSSSSMEPILKGISFSLPVITMNGAALYDLKKKTYLYSKNIPYATAKEVLGVFDKYGLNCFVHTIVNDILHIYYGDFTNAAEERFYHEHKLRPLKNYICNPLPENRDVVYLMAVDRLETIQMLREEIMNLSCAGQIDAVYYPDPHNEEHYFLEIFSVEASKENAVAELKRRFEMEKVAVFGDDESDAGMIQAADYGYAVANASDSLKKTAPNLIGSQDSDAVVKTMEKLFHSRKLD</sequence>
<feature type="transmembrane region" description="Helical" evidence="5">
    <location>
        <begin position="47"/>
        <end position="66"/>
    </location>
</feature>
<feature type="domain" description="Integral membrane bound transporter" evidence="6">
    <location>
        <begin position="12"/>
        <end position="143"/>
    </location>
</feature>
<evidence type="ECO:0000259" key="6">
    <source>
        <dbReference type="Pfam" id="PF13515"/>
    </source>
</evidence>
<dbReference type="GO" id="GO:0016787">
    <property type="term" value="F:hydrolase activity"/>
    <property type="evidence" value="ECO:0007669"/>
    <property type="project" value="UniProtKB-KW"/>
</dbReference>
<gene>
    <name evidence="7" type="ORF">J5W02_13660</name>
</gene>
<comment type="subcellular location">
    <subcellularLocation>
        <location evidence="1">Membrane</location>
        <topology evidence="1">Multi-pass membrane protein</topology>
    </subcellularLocation>
</comment>
<dbReference type="SUPFAM" id="SSF56784">
    <property type="entry name" value="HAD-like"/>
    <property type="match status" value="1"/>
</dbReference>
<evidence type="ECO:0000256" key="3">
    <source>
        <dbReference type="ARBA" id="ARBA00022989"/>
    </source>
</evidence>
<evidence type="ECO:0000256" key="5">
    <source>
        <dbReference type="SAM" id="Phobius"/>
    </source>
</evidence>
<dbReference type="InterPro" id="IPR049453">
    <property type="entry name" value="Memb_transporter_dom"/>
</dbReference>
<keyword evidence="7" id="KW-0378">Hydrolase</keyword>
<dbReference type="EMBL" id="JAGFNZ010000006">
    <property type="protein sequence ID" value="MBW7573857.1"/>
    <property type="molecule type" value="Genomic_DNA"/>
</dbReference>
<feature type="transmembrane region" description="Helical" evidence="5">
    <location>
        <begin position="78"/>
        <end position="96"/>
    </location>
</feature>
<dbReference type="InterPro" id="IPR023214">
    <property type="entry name" value="HAD_sf"/>
</dbReference>
<dbReference type="Pfam" id="PF13515">
    <property type="entry name" value="FUSC_2"/>
    <property type="match status" value="1"/>
</dbReference>
<evidence type="ECO:0000313" key="7">
    <source>
        <dbReference type="EMBL" id="MBW7573857.1"/>
    </source>
</evidence>
<proteinExistence type="predicted"/>
<comment type="caution">
    <text evidence="7">The sequence shown here is derived from an EMBL/GenBank/DDBJ whole genome shotgun (WGS) entry which is preliminary data.</text>
</comment>
<keyword evidence="4 5" id="KW-0472">Membrane</keyword>
<accession>A0ABS7DS63</accession>
<dbReference type="Gene3D" id="3.40.50.1000">
    <property type="entry name" value="HAD superfamily/HAD-like"/>
    <property type="match status" value="1"/>
</dbReference>
<keyword evidence="2 5" id="KW-0812">Transmembrane</keyword>
<keyword evidence="3 5" id="KW-1133">Transmembrane helix</keyword>
<dbReference type="Gene3D" id="3.30.1240.10">
    <property type="match status" value="1"/>
</dbReference>